<feature type="repeat" description="ANK" evidence="3">
    <location>
        <begin position="46"/>
        <end position="78"/>
    </location>
</feature>
<feature type="repeat" description="ANK" evidence="3">
    <location>
        <begin position="79"/>
        <end position="111"/>
    </location>
</feature>
<gene>
    <name evidence="4" type="ORF">B6S12_00780</name>
</gene>
<dbReference type="PROSITE" id="PS50297">
    <property type="entry name" value="ANK_REP_REGION"/>
    <property type="match status" value="1"/>
</dbReference>
<name>A0A2W6NJN7_9HELI</name>
<dbReference type="Pfam" id="PF12796">
    <property type="entry name" value="Ank_2"/>
    <property type="match status" value="1"/>
</dbReference>
<dbReference type="InterPro" id="IPR036770">
    <property type="entry name" value="Ankyrin_rpt-contain_sf"/>
</dbReference>
<dbReference type="SUPFAM" id="SSF48403">
    <property type="entry name" value="Ankyrin repeat"/>
    <property type="match status" value="1"/>
</dbReference>
<keyword evidence="2 3" id="KW-0040">ANK repeat</keyword>
<comment type="caution">
    <text evidence="4">The sequence shown here is derived from an EMBL/GenBank/DDBJ whole genome shotgun (WGS) entry which is preliminary data.</text>
</comment>
<keyword evidence="1" id="KW-0677">Repeat</keyword>
<dbReference type="SMART" id="SM00248">
    <property type="entry name" value="ANK"/>
    <property type="match status" value="3"/>
</dbReference>
<accession>A0A2W6NJN7</accession>
<evidence type="ECO:0000313" key="4">
    <source>
        <dbReference type="EMBL" id="PZT49160.1"/>
    </source>
</evidence>
<keyword evidence="5" id="KW-1185">Reference proteome</keyword>
<dbReference type="RefSeq" id="WP_111228910.1">
    <property type="nucleotide sequence ID" value="NZ_NBIU01000001.1"/>
</dbReference>
<evidence type="ECO:0000256" key="2">
    <source>
        <dbReference type="ARBA" id="ARBA00023043"/>
    </source>
</evidence>
<organism evidence="4 5">
    <name type="scientific">Helicobacter valdiviensis</name>
    <dbReference type="NCBI Taxonomy" id="1458358"/>
    <lineage>
        <taxon>Bacteria</taxon>
        <taxon>Pseudomonadati</taxon>
        <taxon>Campylobacterota</taxon>
        <taxon>Epsilonproteobacteria</taxon>
        <taxon>Campylobacterales</taxon>
        <taxon>Helicobacteraceae</taxon>
        <taxon>Helicobacter</taxon>
    </lineage>
</organism>
<dbReference type="PROSITE" id="PS50088">
    <property type="entry name" value="ANK_REPEAT"/>
    <property type="match status" value="2"/>
</dbReference>
<dbReference type="Gene3D" id="1.25.40.20">
    <property type="entry name" value="Ankyrin repeat-containing domain"/>
    <property type="match status" value="1"/>
</dbReference>
<dbReference type="PANTHER" id="PTHR24197:SF44">
    <property type="entry name" value="ANKYRIN REPEAT DOMAIN-CONTAINING PROTEIN 54"/>
    <property type="match status" value="1"/>
</dbReference>
<protein>
    <submittedName>
        <fullName evidence="4">Uncharacterized protein</fullName>
    </submittedName>
</protein>
<evidence type="ECO:0000313" key="5">
    <source>
        <dbReference type="Proteomes" id="UP000249746"/>
    </source>
</evidence>
<dbReference type="OrthoDB" id="671583at2"/>
<dbReference type="AlphaFoldDB" id="A0A2W6NJN7"/>
<dbReference type="PANTHER" id="PTHR24197">
    <property type="entry name" value="ANKYRIN REPEAT DOMAIN-CONTAINING PROTEIN 61"/>
    <property type="match status" value="1"/>
</dbReference>
<evidence type="ECO:0000256" key="1">
    <source>
        <dbReference type="ARBA" id="ARBA00022737"/>
    </source>
</evidence>
<dbReference type="Proteomes" id="UP000249746">
    <property type="component" value="Unassembled WGS sequence"/>
</dbReference>
<proteinExistence type="predicted"/>
<dbReference type="InterPro" id="IPR002110">
    <property type="entry name" value="Ankyrin_rpt"/>
</dbReference>
<reference evidence="4 5" key="1">
    <citation type="submission" date="2017-03" db="EMBL/GenBank/DDBJ databases">
        <title>Genomic and clinical evidence uncovers the enterohepatic species Helicobacter valdiviensis as a potential human intestinal pathogen.</title>
        <authorList>
            <person name="Fresia P."/>
            <person name="Jara R."/>
            <person name="Sierra R."/>
            <person name="Ferres I."/>
            <person name="Greif G."/>
            <person name="Iraola G."/>
            <person name="Collado L."/>
        </authorList>
    </citation>
    <scope>NUCLEOTIDE SEQUENCE [LARGE SCALE GENOMIC DNA]</scope>
    <source>
        <strain evidence="4 5">WBE14</strain>
    </source>
</reference>
<dbReference type="EMBL" id="NBIU01000001">
    <property type="protein sequence ID" value="PZT49160.1"/>
    <property type="molecule type" value="Genomic_DNA"/>
</dbReference>
<sequence length="150" mass="17053">MDLSPQDKEKLEELCAMSFDFARQNDVESLEILLKNGMNPNLANHKGDTLIMLASYYNSLEAVKLLISYKADVDKVNDKNLTPLAGVCFKGYVEVAETLLKAGANPDKVNTAGLSPYDFAVLFRRKEIVKLIEHYSKKKLGFFKKIWLFW</sequence>
<evidence type="ECO:0000256" key="3">
    <source>
        <dbReference type="PROSITE-ProRule" id="PRU00023"/>
    </source>
</evidence>